<gene>
    <name evidence="1" type="ORF">GCM10023333_08960</name>
</gene>
<dbReference type="PANTHER" id="PTHR35340:SF10">
    <property type="entry name" value="CYTOPLASMIC PROTEIN"/>
    <property type="match status" value="1"/>
</dbReference>
<dbReference type="InterPro" id="IPR010262">
    <property type="entry name" value="Arylsulfotransferase_bact"/>
</dbReference>
<dbReference type="PANTHER" id="PTHR35340">
    <property type="entry name" value="PQQ ENZYME REPEAT PROTEIN-RELATED"/>
    <property type="match status" value="1"/>
</dbReference>
<evidence type="ECO:0000313" key="2">
    <source>
        <dbReference type="Proteomes" id="UP001499988"/>
    </source>
</evidence>
<keyword evidence="2" id="KW-1185">Reference proteome</keyword>
<reference evidence="2" key="1">
    <citation type="journal article" date="2019" name="Int. J. Syst. Evol. Microbiol.">
        <title>The Global Catalogue of Microorganisms (GCM) 10K type strain sequencing project: providing services to taxonomists for standard genome sequencing and annotation.</title>
        <authorList>
            <consortium name="The Broad Institute Genomics Platform"/>
            <consortium name="The Broad Institute Genome Sequencing Center for Infectious Disease"/>
            <person name="Wu L."/>
            <person name="Ma J."/>
        </authorList>
    </citation>
    <scope>NUCLEOTIDE SEQUENCE [LARGE SCALE GENOMIC DNA]</scope>
    <source>
        <strain evidence="2">JCM 18401</strain>
    </source>
</reference>
<accession>A0ABP9EGP8</accession>
<dbReference type="RefSeq" id="WP_345333833.1">
    <property type="nucleotide sequence ID" value="NZ_BAABJZ010000012.1"/>
</dbReference>
<protein>
    <submittedName>
        <fullName evidence="1">Uncharacterized protein</fullName>
    </submittedName>
</protein>
<dbReference type="Proteomes" id="UP001499988">
    <property type="component" value="Unassembled WGS sequence"/>
</dbReference>
<evidence type="ECO:0000313" key="1">
    <source>
        <dbReference type="EMBL" id="GAA4877871.1"/>
    </source>
</evidence>
<dbReference type="Pfam" id="PF05935">
    <property type="entry name" value="Arylsulfotrans"/>
    <property type="match status" value="1"/>
</dbReference>
<name>A0ABP9EGP8_9GAMM</name>
<sequence>MRHQGNAKITRDKKVKWILAPQAAWRGELADKVVTPKDNKGRQIKCRELGKCEGDFDFTYTQHTTRLSPKGTITSLDNGDGRWYTQPAMPNMKYTRFVGYKVDEDNMT</sequence>
<dbReference type="InterPro" id="IPR053143">
    <property type="entry name" value="Arylsulfate_ST"/>
</dbReference>
<comment type="caution">
    <text evidence="1">The sequence shown here is derived from an EMBL/GenBank/DDBJ whole genome shotgun (WGS) entry which is preliminary data.</text>
</comment>
<organism evidence="1 2">
    <name type="scientific">Ferrimonas pelagia</name>
    <dbReference type="NCBI Taxonomy" id="1177826"/>
    <lineage>
        <taxon>Bacteria</taxon>
        <taxon>Pseudomonadati</taxon>
        <taxon>Pseudomonadota</taxon>
        <taxon>Gammaproteobacteria</taxon>
        <taxon>Alteromonadales</taxon>
        <taxon>Ferrimonadaceae</taxon>
        <taxon>Ferrimonas</taxon>
    </lineage>
</organism>
<dbReference type="EMBL" id="BAABJZ010000012">
    <property type="protein sequence ID" value="GAA4877871.1"/>
    <property type="molecule type" value="Genomic_DNA"/>
</dbReference>
<proteinExistence type="predicted"/>